<feature type="transmembrane region" description="Helical" evidence="1">
    <location>
        <begin position="48"/>
        <end position="71"/>
    </location>
</feature>
<dbReference type="Pfam" id="PF02517">
    <property type="entry name" value="Rce1-like"/>
    <property type="match status" value="1"/>
</dbReference>
<evidence type="ECO:0000259" key="2">
    <source>
        <dbReference type="Pfam" id="PF02517"/>
    </source>
</evidence>
<keyword evidence="3" id="KW-0482">Metalloprotease</keyword>
<feature type="transmembrane region" description="Helical" evidence="1">
    <location>
        <begin position="91"/>
        <end position="121"/>
    </location>
</feature>
<evidence type="ECO:0000313" key="4">
    <source>
        <dbReference type="Proteomes" id="UP000611521"/>
    </source>
</evidence>
<evidence type="ECO:0000256" key="1">
    <source>
        <dbReference type="SAM" id="Phobius"/>
    </source>
</evidence>
<keyword evidence="1" id="KW-0472">Membrane</keyword>
<feature type="transmembrane region" description="Helical" evidence="1">
    <location>
        <begin position="141"/>
        <end position="171"/>
    </location>
</feature>
<feature type="transmembrane region" description="Helical" evidence="1">
    <location>
        <begin position="192"/>
        <end position="213"/>
    </location>
</feature>
<comment type="caution">
    <text evidence="3">The sequence shown here is derived from an EMBL/GenBank/DDBJ whole genome shotgun (WGS) entry which is preliminary data.</text>
</comment>
<dbReference type="InterPro" id="IPR003675">
    <property type="entry name" value="Rce1/LyrA-like_dom"/>
</dbReference>
<gene>
    <name evidence="3" type="ORF">H9633_02320</name>
</gene>
<dbReference type="InterPro" id="IPR042150">
    <property type="entry name" value="MmRce1-like"/>
</dbReference>
<protein>
    <submittedName>
        <fullName evidence="3">CPBP family intramembrane metalloprotease</fullName>
    </submittedName>
</protein>
<dbReference type="GO" id="GO:0008237">
    <property type="term" value="F:metallopeptidase activity"/>
    <property type="evidence" value="ECO:0007669"/>
    <property type="project" value="UniProtKB-KW"/>
</dbReference>
<dbReference type="RefSeq" id="WP_071644574.1">
    <property type="nucleotide sequence ID" value="NZ_JACSPX010000001.1"/>
</dbReference>
<proteinExistence type="predicted"/>
<keyword evidence="3" id="KW-0378">Hydrolase</keyword>
<dbReference type="EMBL" id="JACSPX010000001">
    <property type="protein sequence ID" value="MBD8011132.1"/>
    <property type="molecule type" value="Genomic_DNA"/>
</dbReference>
<dbReference type="PANTHER" id="PTHR35797:SF1">
    <property type="entry name" value="PROTEASE"/>
    <property type="match status" value="1"/>
</dbReference>
<accession>A0ABR8W2A2</accession>
<feature type="transmembrane region" description="Helical" evidence="1">
    <location>
        <begin position="250"/>
        <end position="270"/>
    </location>
</feature>
<sequence>MTDQPTDRMPEVGRTAIVAFIVLALGLAWAVALPLWLGGGLASPLAGLLLPLMMYTPAAAVLGVLLVLRPVPRGRRLRLLGMWPLRPARRVVGMSIIALFGTIGVVALSLAVAVVCGWITLDLVTFSGFAEVLQSGPAGAAALPPVGLLVIAQLLAMPVAAATVNAVAAFGEEIGWRGFLLPALRRYGTWPALLISGAVWGIWHAPIILLGYNFARTDITGVLLMTTGCLAWGVLLGWLRLRSGSVWPPVFAHGALNAAAGLPTLLFAAGTRPDPALASVLGASGWIACALVAVVLLVTGQFRRQPALATPPSGPAAASRP</sequence>
<feature type="transmembrane region" description="Helical" evidence="1">
    <location>
        <begin position="219"/>
        <end position="238"/>
    </location>
</feature>
<keyword evidence="1" id="KW-0812">Transmembrane</keyword>
<evidence type="ECO:0000313" key="3">
    <source>
        <dbReference type="EMBL" id="MBD8011132.1"/>
    </source>
</evidence>
<feature type="domain" description="CAAX prenyl protease 2/Lysostaphin resistance protein A-like" evidence="2">
    <location>
        <begin position="160"/>
        <end position="258"/>
    </location>
</feature>
<reference evidence="3 4" key="1">
    <citation type="submission" date="2020-08" db="EMBL/GenBank/DDBJ databases">
        <title>A Genomic Blueprint of the Chicken Gut Microbiome.</title>
        <authorList>
            <person name="Gilroy R."/>
            <person name="Ravi A."/>
            <person name="Getino M."/>
            <person name="Pursley I."/>
            <person name="Horton D.L."/>
            <person name="Alikhan N.-F."/>
            <person name="Baker D."/>
            <person name="Gharbi K."/>
            <person name="Hall N."/>
            <person name="Watson M."/>
            <person name="Adriaenssens E.M."/>
            <person name="Foster-Nyarko E."/>
            <person name="Jarju S."/>
            <person name="Secka A."/>
            <person name="Antonio M."/>
            <person name="Oren A."/>
            <person name="Chaudhuri R."/>
            <person name="La Ragione R.M."/>
            <person name="Hildebrand F."/>
            <person name="Pallen M.J."/>
        </authorList>
    </citation>
    <scope>NUCLEOTIDE SEQUENCE [LARGE SCALE GENOMIC DNA]</scope>
    <source>
        <strain evidence="3 4">Re1</strain>
    </source>
</reference>
<dbReference type="PANTHER" id="PTHR35797">
    <property type="entry name" value="PROTEASE-RELATED"/>
    <property type="match status" value="1"/>
</dbReference>
<keyword evidence="1" id="KW-1133">Transmembrane helix</keyword>
<feature type="transmembrane region" description="Helical" evidence="1">
    <location>
        <begin position="276"/>
        <end position="298"/>
    </location>
</feature>
<keyword evidence="4" id="KW-1185">Reference proteome</keyword>
<organism evidence="3 4">
    <name type="scientific">Microbacterium commune</name>
    <dbReference type="NCBI Taxonomy" id="2762219"/>
    <lineage>
        <taxon>Bacteria</taxon>
        <taxon>Bacillati</taxon>
        <taxon>Actinomycetota</taxon>
        <taxon>Actinomycetes</taxon>
        <taxon>Micrococcales</taxon>
        <taxon>Microbacteriaceae</taxon>
        <taxon>Microbacterium</taxon>
    </lineage>
</organism>
<dbReference type="Proteomes" id="UP000611521">
    <property type="component" value="Unassembled WGS sequence"/>
</dbReference>
<feature type="transmembrane region" description="Helical" evidence="1">
    <location>
        <begin position="12"/>
        <end position="36"/>
    </location>
</feature>
<name>A0ABR8W2A2_9MICO</name>
<keyword evidence="3" id="KW-0645">Protease</keyword>